<comment type="caution">
    <text evidence="2">The sequence shown here is derived from an EMBL/GenBank/DDBJ whole genome shotgun (WGS) entry which is preliminary data.</text>
</comment>
<dbReference type="Proteomes" id="UP000288805">
    <property type="component" value="Unassembled WGS sequence"/>
</dbReference>
<gene>
    <name evidence="2" type="ORF">CK203_013786</name>
</gene>
<dbReference type="SMR" id="A0A438JJM7"/>
<feature type="compositionally biased region" description="Basic and acidic residues" evidence="1">
    <location>
        <begin position="90"/>
        <end position="103"/>
    </location>
</feature>
<feature type="compositionally biased region" description="Low complexity" evidence="1">
    <location>
        <begin position="21"/>
        <end position="32"/>
    </location>
</feature>
<dbReference type="AlphaFoldDB" id="A0A438JJM7"/>
<accession>A0A438JJM7</accession>
<proteinExistence type="predicted"/>
<organism evidence="2 3">
    <name type="scientific">Vitis vinifera</name>
    <name type="common">Grape</name>
    <dbReference type="NCBI Taxonomy" id="29760"/>
    <lineage>
        <taxon>Eukaryota</taxon>
        <taxon>Viridiplantae</taxon>
        <taxon>Streptophyta</taxon>
        <taxon>Embryophyta</taxon>
        <taxon>Tracheophyta</taxon>
        <taxon>Spermatophyta</taxon>
        <taxon>Magnoliopsida</taxon>
        <taxon>eudicotyledons</taxon>
        <taxon>Gunneridae</taxon>
        <taxon>Pentapetalae</taxon>
        <taxon>rosids</taxon>
        <taxon>Vitales</taxon>
        <taxon>Vitaceae</taxon>
        <taxon>Viteae</taxon>
        <taxon>Vitis</taxon>
    </lineage>
</organism>
<feature type="region of interest" description="Disordered" evidence="1">
    <location>
        <begin position="1"/>
        <end position="114"/>
    </location>
</feature>
<evidence type="ECO:0000313" key="3">
    <source>
        <dbReference type="Proteomes" id="UP000288805"/>
    </source>
</evidence>
<dbReference type="KEGG" id="vvi:104881633"/>
<name>A0A438JJM7_VITVI</name>
<evidence type="ECO:0000256" key="1">
    <source>
        <dbReference type="SAM" id="MobiDB-lite"/>
    </source>
</evidence>
<dbReference type="OrthoDB" id="1920267at2759"/>
<protein>
    <submittedName>
        <fullName evidence="2">Uncharacterized protein</fullName>
    </submittedName>
</protein>
<dbReference type="EMBL" id="QGNW01000039">
    <property type="protein sequence ID" value="RVX09158.1"/>
    <property type="molecule type" value="Genomic_DNA"/>
</dbReference>
<evidence type="ECO:0000313" key="2">
    <source>
        <dbReference type="EMBL" id="RVX09158.1"/>
    </source>
</evidence>
<feature type="compositionally biased region" description="Basic and acidic residues" evidence="1">
    <location>
        <begin position="1"/>
        <end position="19"/>
    </location>
</feature>
<feature type="region of interest" description="Disordered" evidence="1">
    <location>
        <begin position="242"/>
        <end position="271"/>
    </location>
</feature>
<dbReference type="Gramene" id="Vitis02g00334.t01">
    <property type="protein sequence ID" value="Vitis02g00334.t01.CDS"/>
    <property type="gene ID" value="Vitis02g00334"/>
</dbReference>
<sequence>MSEDLKFQQRWEFRRRDSDVDSSSDNSKSSSSGEPVLKKHKLVSSLISPENDETSGTPRSQAEGKSDRSSGDHFKIGKANKMQIGSSKRNNLDSKETKRDSFKKVNKKKSKSNACDPATLDDFKIFMESLLEDLKVARENLFVWMREEMHKLMPDGTNSRSSRRGGDCRQENVQVQHQNNFVLGLEAQNCKGGSLGRCVKRTANSTARSAKRKSSNGQENILAQHHAIFESGMKAQNCKVGSLEKSVKGKKKVGSGTHPTRGGQGNGQVQHQDNFETGLEAQNCNDRSLEMSIKSHRTAGSSIPCEVPKDQVDQGQAIGPLTSTERNKGEMLDLSATRPNFLSNPSDQVASSMYLTLPTVLPEPCYENYRLDSSFCNYIQPGISGNKMAMTSERSNLVPSASFHRGNFLGIQQEEKIGSFSQMGSRNVSGIDQNSIPTSSFSAGFPIPLHQGLNGYFNIPNQVGLENLPRENNILGLRMNGGAIRFSAGSNAFPEHFVANNLRSHLNYKADGGLMAFQTPDIKDSHLFQN</sequence>
<reference evidence="2 3" key="1">
    <citation type="journal article" date="2018" name="PLoS Genet.">
        <title>Population sequencing reveals clonal diversity and ancestral inbreeding in the grapevine cultivar Chardonnay.</title>
        <authorList>
            <person name="Roach M.J."/>
            <person name="Johnson D.L."/>
            <person name="Bohlmann J."/>
            <person name="van Vuuren H.J."/>
            <person name="Jones S.J."/>
            <person name="Pretorius I.S."/>
            <person name="Schmidt S.A."/>
            <person name="Borneman A.R."/>
        </authorList>
    </citation>
    <scope>NUCLEOTIDE SEQUENCE [LARGE SCALE GENOMIC DNA]</scope>
    <source>
        <strain evidence="3">cv. Chardonnay</strain>
        <tissue evidence="2">Leaf</tissue>
    </source>
</reference>
<feature type="compositionally biased region" description="Basic and acidic residues" evidence="1">
    <location>
        <begin position="62"/>
        <end position="75"/>
    </location>
</feature>